<comment type="caution">
    <text evidence="1">The sequence shown here is derived from an EMBL/GenBank/DDBJ whole genome shotgun (WGS) entry which is preliminary data.</text>
</comment>
<accession>A0A1G1Z9D2</accession>
<evidence type="ECO:0000313" key="2">
    <source>
        <dbReference type="Proteomes" id="UP000176976"/>
    </source>
</evidence>
<reference evidence="1 2" key="1">
    <citation type="journal article" date="2016" name="Nat. Commun.">
        <title>Thousands of microbial genomes shed light on interconnected biogeochemical processes in an aquifer system.</title>
        <authorList>
            <person name="Anantharaman K."/>
            <person name="Brown C.T."/>
            <person name="Hug L.A."/>
            <person name="Sharon I."/>
            <person name="Castelle C.J."/>
            <person name="Probst A.J."/>
            <person name="Thomas B.C."/>
            <person name="Singh A."/>
            <person name="Wilkins M.J."/>
            <person name="Karaoz U."/>
            <person name="Brodie E.L."/>
            <person name="Williams K.H."/>
            <person name="Hubbard S.S."/>
            <person name="Banfield J.F."/>
        </authorList>
    </citation>
    <scope>NUCLEOTIDE SEQUENCE [LARGE SCALE GENOMIC DNA]</scope>
</reference>
<dbReference type="AlphaFoldDB" id="A0A1G1Z9D2"/>
<protein>
    <submittedName>
        <fullName evidence="1">Uncharacterized protein</fullName>
    </submittedName>
</protein>
<evidence type="ECO:0000313" key="1">
    <source>
        <dbReference type="EMBL" id="OGY61265.1"/>
    </source>
</evidence>
<name>A0A1G1Z9D2_9BACT</name>
<proteinExistence type="predicted"/>
<organism evidence="1 2">
    <name type="scientific">Candidatus Colwellbacteria bacterium RIFCSPLOWO2_12_FULL_44_13</name>
    <dbReference type="NCBI Taxonomy" id="1797694"/>
    <lineage>
        <taxon>Bacteria</taxon>
        <taxon>Candidatus Colwelliibacteriota</taxon>
    </lineage>
</organism>
<sequence length="84" mass="9671">MWFAVSIRTSSIPVIGHLLSEAISFLRNSLCQASYQANEQARCNIGILTKCFNKDIVNFHIDNPFGIFKFRFVPRAKAVRIEYF</sequence>
<gene>
    <name evidence="1" type="ORF">A3H06_02550</name>
</gene>
<dbReference type="EMBL" id="MHJC01000027">
    <property type="protein sequence ID" value="OGY61265.1"/>
    <property type="molecule type" value="Genomic_DNA"/>
</dbReference>
<dbReference type="Proteomes" id="UP000176976">
    <property type="component" value="Unassembled WGS sequence"/>
</dbReference>